<dbReference type="SUPFAM" id="SSF47912">
    <property type="entry name" value="Wiscott-Aldrich syndrome protein, WASP, C-terminal domain"/>
    <property type="match status" value="1"/>
</dbReference>
<dbReference type="InterPro" id="IPR011993">
    <property type="entry name" value="PH-like_dom_sf"/>
</dbReference>
<feature type="compositionally biased region" description="Acidic residues" evidence="8">
    <location>
        <begin position="498"/>
        <end position="514"/>
    </location>
</feature>
<evidence type="ECO:0000256" key="5">
    <source>
        <dbReference type="ARBA" id="ARBA00022737"/>
    </source>
</evidence>
<sequence>MDSNNAKKPKPNVRSMLLNKAENEKLFSLLEYRSQSLSSTVVQVFTFDTDKKWTKLCCGVACFVKDYRQRSHFIRVYDIMIGARIYEHELYNNFEYNKRTSFFHDFAGEDSWIGLNFANDDEAEKFNEAIQSFLLQKKEKRLQKRQTKRKAPPSPMAQQKQVPPPPVASIPAPSAVEKDKSSKKGKDKKDKAKKRFSKSDITGPSNFIHLSHVGYGDEKQSGLNDKELREWLEQIGMSDKVQTSAQLDFIRQWVHDHGGRDAVEKDKERVKRASTKRGPPPPVPSSQSRGNRGTPPVPPTPPTATVQPPAAPPPPPPNRRPPSWSSSTYGNQVVRSDSRRAQPPPPPIQPPLPPQSSAPPPPPPPPPVSGVPPPPPPPPPPATGGPPPPPPPPPPSMTEQNDHPPPPPSAPNGRGGLLSEIQSGIALRPASQVNNVEKRESTGRDDLLEQIRGGITLKKVEDRDSDGESTTSFSDLGTMGAALRQALEKRDLAMRGDSDEETDSEEYDSDDWDD</sequence>
<dbReference type="InterPro" id="IPR033927">
    <property type="entry name" value="WASPfam_EVH1"/>
</dbReference>
<evidence type="ECO:0000256" key="3">
    <source>
        <dbReference type="ARBA" id="ARBA00022490"/>
    </source>
</evidence>
<dbReference type="Gene3D" id="6.10.280.150">
    <property type="match status" value="1"/>
</dbReference>
<reference evidence="12" key="1">
    <citation type="submission" date="2021-10" db="EMBL/GenBank/DDBJ databases">
        <title>Tropical sea cucumber genome reveals ecological adaptation and Cuvierian tubules defense mechanism.</title>
        <authorList>
            <person name="Chen T."/>
        </authorList>
    </citation>
    <scope>NUCLEOTIDE SEQUENCE</scope>
    <source>
        <strain evidence="12">Nanhai2018</strain>
        <tissue evidence="12">Muscle</tissue>
    </source>
</reference>
<dbReference type="PANTHER" id="PTHR11202">
    <property type="entry name" value="SPROUTY-RELATED, EVH1 DOMAIN-CONTAINING PROTEIN FAMILY MEMBER"/>
    <property type="match status" value="1"/>
</dbReference>
<dbReference type="Gene3D" id="3.90.810.10">
    <property type="entry name" value="CRIB domain"/>
    <property type="match status" value="1"/>
</dbReference>
<dbReference type="CDD" id="cd01205">
    <property type="entry name" value="EVH1_WASP-like"/>
    <property type="match status" value="1"/>
</dbReference>
<organism evidence="12 13">
    <name type="scientific">Holothuria leucospilota</name>
    <name type="common">Black long sea cucumber</name>
    <name type="synonym">Mertensiothuria leucospilota</name>
    <dbReference type="NCBI Taxonomy" id="206669"/>
    <lineage>
        <taxon>Eukaryota</taxon>
        <taxon>Metazoa</taxon>
        <taxon>Echinodermata</taxon>
        <taxon>Eleutherozoa</taxon>
        <taxon>Echinozoa</taxon>
        <taxon>Holothuroidea</taxon>
        <taxon>Aspidochirotacea</taxon>
        <taxon>Aspidochirotida</taxon>
        <taxon>Holothuriidae</taxon>
        <taxon>Holothuria</taxon>
    </lineage>
</organism>
<dbReference type="InterPro" id="IPR000697">
    <property type="entry name" value="WH1/EVH1_dom"/>
</dbReference>
<dbReference type="InterPro" id="IPR011026">
    <property type="entry name" value="WAS_C"/>
</dbReference>
<evidence type="ECO:0000313" key="12">
    <source>
        <dbReference type="EMBL" id="KAJ8047125.1"/>
    </source>
</evidence>
<feature type="region of interest" description="Disordered" evidence="8">
    <location>
        <begin position="141"/>
        <end position="221"/>
    </location>
</feature>
<keyword evidence="3" id="KW-0963">Cytoplasm</keyword>
<evidence type="ECO:0000256" key="4">
    <source>
        <dbReference type="ARBA" id="ARBA00022553"/>
    </source>
</evidence>
<feature type="compositionally biased region" description="Pro residues" evidence="8">
    <location>
        <begin position="342"/>
        <end position="396"/>
    </location>
</feature>
<evidence type="ECO:0000259" key="9">
    <source>
        <dbReference type="PROSITE" id="PS50108"/>
    </source>
</evidence>
<keyword evidence="5" id="KW-0677">Repeat</keyword>
<feature type="compositionally biased region" description="Basic and acidic residues" evidence="8">
    <location>
        <begin position="486"/>
        <end position="497"/>
    </location>
</feature>
<feature type="compositionally biased region" description="Basic and acidic residues" evidence="8">
    <location>
        <begin position="256"/>
        <end position="271"/>
    </location>
</feature>
<dbReference type="GO" id="GO:0005634">
    <property type="term" value="C:nucleus"/>
    <property type="evidence" value="ECO:0007669"/>
    <property type="project" value="UniProtKB-SubCell"/>
</dbReference>
<feature type="domain" description="WH1" evidence="10">
    <location>
        <begin position="29"/>
        <end position="137"/>
    </location>
</feature>
<dbReference type="PANTHER" id="PTHR11202:SF36">
    <property type="entry name" value="ACTIN NUCLEATION-PROMOTING FACTOR WASL"/>
    <property type="match status" value="1"/>
</dbReference>
<dbReference type="InterPro" id="IPR000095">
    <property type="entry name" value="CRIB_dom"/>
</dbReference>
<keyword evidence="7" id="KW-0539">Nucleus</keyword>
<accession>A0A9Q1CLJ4</accession>
<dbReference type="GO" id="GO:0007015">
    <property type="term" value="P:actin filament organization"/>
    <property type="evidence" value="ECO:0007669"/>
    <property type="project" value="InterPro"/>
</dbReference>
<keyword evidence="4" id="KW-0597">Phosphoprotein</keyword>
<evidence type="ECO:0000256" key="1">
    <source>
        <dbReference type="ARBA" id="ARBA00004123"/>
    </source>
</evidence>
<dbReference type="PROSITE" id="PS50108">
    <property type="entry name" value="CRIB"/>
    <property type="match status" value="1"/>
</dbReference>
<proteinExistence type="predicted"/>
<evidence type="ECO:0000256" key="8">
    <source>
        <dbReference type="SAM" id="MobiDB-lite"/>
    </source>
</evidence>
<keyword evidence="13" id="KW-1185">Reference proteome</keyword>
<feature type="domain" description="CRIB" evidence="9">
    <location>
        <begin position="201"/>
        <end position="214"/>
    </location>
</feature>
<name>A0A9Q1CLJ4_HOLLE</name>
<dbReference type="OrthoDB" id="8963340at2759"/>
<dbReference type="GO" id="GO:0005856">
    <property type="term" value="C:cytoskeleton"/>
    <property type="evidence" value="ECO:0007669"/>
    <property type="project" value="UniProtKB-SubCell"/>
</dbReference>
<gene>
    <name evidence="12" type="ORF">HOLleu_06031</name>
</gene>
<evidence type="ECO:0000256" key="7">
    <source>
        <dbReference type="ARBA" id="ARBA00023242"/>
    </source>
</evidence>
<evidence type="ECO:0000256" key="6">
    <source>
        <dbReference type="ARBA" id="ARBA00023212"/>
    </source>
</evidence>
<dbReference type="PRINTS" id="PR01217">
    <property type="entry name" value="PRICHEXTENSN"/>
</dbReference>
<feature type="compositionally biased region" description="Pro residues" evidence="8">
    <location>
        <begin position="309"/>
        <end position="320"/>
    </location>
</feature>
<dbReference type="GO" id="GO:0003779">
    <property type="term" value="F:actin binding"/>
    <property type="evidence" value="ECO:0007669"/>
    <property type="project" value="InterPro"/>
</dbReference>
<dbReference type="InterPro" id="IPR036936">
    <property type="entry name" value="CRIB_dom_sf"/>
</dbReference>
<dbReference type="PROSITE" id="PS50229">
    <property type="entry name" value="WH1"/>
    <property type="match status" value="1"/>
</dbReference>
<dbReference type="Pfam" id="PF02205">
    <property type="entry name" value="WH2"/>
    <property type="match status" value="2"/>
</dbReference>
<evidence type="ECO:0000256" key="2">
    <source>
        <dbReference type="ARBA" id="ARBA00004245"/>
    </source>
</evidence>
<keyword evidence="6" id="KW-0206">Cytoskeleton</keyword>
<comment type="caution">
    <text evidence="12">The sequence shown here is derived from an EMBL/GenBank/DDBJ whole genome shotgun (WGS) entry which is preliminary data.</text>
</comment>
<evidence type="ECO:0000259" key="10">
    <source>
        <dbReference type="PROSITE" id="PS50229"/>
    </source>
</evidence>
<feature type="compositionally biased region" description="Basic residues" evidence="8">
    <location>
        <begin position="141"/>
        <end position="151"/>
    </location>
</feature>
<dbReference type="SMART" id="SM00246">
    <property type="entry name" value="WH2"/>
    <property type="match status" value="2"/>
</dbReference>
<feature type="compositionally biased region" description="Basic and acidic residues" evidence="8">
    <location>
        <begin position="436"/>
        <end position="449"/>
    </location>
</feature>
<dbReference type="Pfam" id="PF00568">
    <property type="entry name" value="WH1"/>
    <property type="match status" value="1"/>
</dbReference>
<evidence type="ECO:0000259" key="11">
    <source>
        <dbReference type="PROSITE" id="PS51082"/>
    </source>
</evidence>
<evidence type="ECO:0000313" key="13">
    <source>
        <dbReference type="Proteomes" id="UP001152320"/>
    </source>
</evidence>
<dbReference type="AlphaFoldDB" id="A0A9Q1CLJ4"/>
<feature type="region of interest" description="Disordered" evidence="8">
    <location>
        <begin position="256"/>
        <end position="514"/>
    </location>
</feature>
<dbReference type="FunFam" id="2.30.29.30:FF:000130">
    <property type="entry name" value="neural Wiskott-Aldrich syndrome protein"/>
    <property type="match status" value="1"/>
</dbReference>
<feature type="compositionally biased region" description="Basic and acidic residues" evidence="8">
    <location>
        <begin position="176"/>
        <end position="190"/>
    </location>
</feature>
<dbReference type="EMBL" id="JAIZAY010000002">
    <property type="protein sequence ID" value="KAJ8047125.1"/>
    <property type="molecule type" value="Genomic_DNA"/>
</dbReference>
<dbReference type="SMART" id="SM00461">
    <property type="entry name" value="WH1"/>
    <property type="match status" value="1"/>
</dbReference>
<dbReference type="Proteomes" id="UP001152320">
    <property type="component" value="Chromosome 2"/>
</dbReference>
<protein>
    <submittedName>
        <fullName evidence="12">Neural Wiskott-Aldrich syndrome protein</fullName>
    </submittedName>
</protein>
<dbReference type="Gene3D" id="2.30.29.30">
    <property type="entry name" value="Pleckstrin-homology domain (PH domain)/Phosphotyrosine-binding domain (PTB)"/>
    <property type="match status" value="1"/>
</dbReference>
<dbReference type="SUPFAM" id="SSF50729">
    <property type="entry name" value="PH domain-like"/>
    <property type="match status" value="1"/>
</dbReference>
<feature type="domain" description="WH2" evidence="11">
    <location>
        <begin position="443"/>
        <end position="460"/>
    </location>
</feature>
<comment type="subcellular location">
    <subcellularLocation>
        <location evidence="2">Cytoplasm</location>
        <location evidence="2">Cytoskeleton</location>
    </subcellularLocation>
    <subcellularLocation>
        <location evidence="1">Nucleus</location>
    </subcellularLocation>
</comment>
<dbReference type="InterPro" id="IPR003124">
    <property type="entry name" value="WH2_dom"/>
</dbReference>
<feature type="compositionally biased region" description="Polar residues" evidence="8">
    <location>
        <begin position="323"/>
        <end position="335"/>
    </location>
</feature>
<dbReference type="PROSITE" id="PS51082">
    <property type="entry name" value="WH2"/>
    <property type="match status" value="2"/>
</dbReference>
<feature type="domain" description="WH2" evidence="11">
    <location>
        <begin position="413"/>
        <end position="430"/>
    </location>
</feature>